<dbReference type="Gene3D" id="1.10.245.10">
    <property type="entry name" value="SWIB/MDM2 domain"/>
    <property type="match status" value="1"/>
</dbReference>
<name>A0A5N7MTH6_9HYPH</name>
<dbReference type="PROSITE" id="PS51925">
    <property type="entry name" value="SWIB_MDM2"/>
    <property type="match status" value="1"/>
</dbReference>
<dbReference type="InterPro" id="IPR036885">
    <property type="entry name" value="SWIB_MDM2_dom_sf"/>
</dbReference>
<dbReference type="Proteomes" id="UP000403266">
    <property type="component" value="Unassembled WGS sequence"/>
</dbReference>
<evidence type="ECO:0000313" key="4">
    <source>
        <dbReference type="Proteomes" id="UP000403266"/>
    </source>
</evidence>
<proteinExistence type="predicted"/>
<evidence type="ECO:0000256" key="1">
    <source>
        <dbReference type="SAM" id="MobiDB-lite"/>
    </source>
</evidence>
<organism evidence="3 4">
    <name type="scientific">Microvirga tunisiensis</name>
    <dbReference type="NCBI Taxonomy" id="2108360"/>
    <lineage>
        <taxon>Bacteria</taxon>
        <taxon>Pseudomonadati</taxon>
        <taxon>Pseudomonadota</taxon>
        <taxon>Alphaproteobacteria</taxon>
        <taxon>Hyphomicrobiales</taxon>
        <taxon>Methylobacteriaceae</taxon>
        <taxon>Microvirga</taxon>
    </lineage>
</organism>
<reference evidence="3 4" key="1">
    <citation type="journal article" date="2019" name="Syst. Appl. Microbiol.">
        <title>Microvirga tunisiensis sp. nov., a root nodule symbiotic bacterium isolated from Lupinus micranthus and L. luteus grown in Northern Tunisia.</title>
        <authorList>
            <person name="Msaddak A."/>
            <person name="Rejili M."/>
            <person name="Duran D."/>
            <person name="Mars M."/>
            <person name="Palacios J.M."/>
            <person name="Ruiz-Argueso T."/>
            <person name="Rey L."/>
            <person name="Imperial J."/>
        </authorList>
    </citation>
    <scope>NUCLEOTIDE SEQUENCE [LARGE SCALE GENOMIC DNA]</scope>
    <source>
        <strain evidence="3 4">Lmie10</strain>
    </source>
</reference>
<accession>A0A5N7MTH6</accession>
<keyword evidence="4" id="KW-1185">Reference proteome</keyword>
<dbReference type="EMBL" id="VOSK01000226">
    <property type="protein sequence ID" value="MPR29394.1"/>
    <property type="molecule type" value="Genomic_DNA"/>
</dbReference>
<evidence type="ECO:0000313" key="3">
    <source>
        <dbReference type="EMBL" id="MPR29394.1"/>
    </source>
</evidence>
<sequence length="103" mass="11781">MPPSRPEKPHIQTKTAEGPAREQTSAFLKPLQPSQELAAIVGSDPLPRPEVVSKVWEYIKKHKLQNQQNKREIMADEKLQAVFEGKTKVSMFEMNKHLAQHLK</sequence>
<dbReference type="InterPro" id="IPR019835">
    <property type="entry name" value="SWIB_domain"/>
</dbReference>
<dbReference type="SUPFAM" id="SSF47592">
    <property type="entry name" value="SWIB/MDM2 domain"/>
    <property type="match status" value="1"/>
</dbReference>
<feature type="domain" description="DM2" evidence="2">
    <location>
        <begin position="26"/>
        <end position="103"/>
    </location>
</feature>
<dbReference type="InterPro" id="IPR003121">
    <property type="entry name" value="SWIB_MDM2_domain"/>
</dbReference>
<comment type="caution">
    <text evidence="3">The sequence shown here is derived from an EMBL/GenBank/DDBJ whole genome shotgun (WGS) entry which is preliminary data.</text>
</comment>
<feature type="region of interest" description="Disordered" evidence="1">
    <location>
        <begin position="1"/>
        <end position="23"/>
    </location>
</feature>
<dbReference type="CDD" id="cd10567">
    <property type="entry name" value="SWIB-MDM2_like"/>
    <property type="match status" value="1"/>
</dbReference>
<dbReference type="OrthoDB" id="8019446at2"/>
<gene>
    <name evidence="3" type="ORF">FS320_30950</name>
</gene>
<dbReference type="PANTHER" id="PTHR13844">
    <property type="entry name" value="SWI/SNF-RELATED MATRIX-ASSOCIATED ACTIN-DEPENDENT REGULATOR OF CHROMATIN SUBFAMILY D"/>
    <property type="match status" value="1"/>
</dbReference>
<dbReference type="RefSeq" id="WP_152716208.1">
    <property type="nucleotide sequence ID" value="NZ_VOSJ01000240.1"/>
</dbReference>
<evidence type="ECO:0000259" key="2">
    <source>
        <dbReference type="PROSITE" id="PS51925"/>
    </source>
</evidence>
<protein>
    <recommendedName>
        <fullName evidence="2">DM2 domain-containing protein</fullName>
    </recommendedName>
</protein>
<dbReference type="SMART" id="SM00151">
    <property type="entry name" value="SWIB"/>
    <property type="match status" value="1"/>
</dbReference>
<dbReference type="AlphaFoldDB" id="A0A5N7MTH6"/>
<dbReference type="Pfam" id="PF02201">
    <property type="entry name" value="SWIB"/>
    <property type="match status" value="1"/>
</dbReference>
<feature type="compositionally biased region" description="Basic and acidic residues" evidence="1">
    <location>
        <begin position="1"/>
        <end position="10"/>
    </location>
</feature>